<evidence type="ECO:0000256" key="2">
    <source>
        <dbReference type="SAM" id="MobiDB-lite"/>
    </source>
</evidence>
<keyword evidence="1" id="KW-0539">Nucleus</keyword>
<dbReference type="SUPFAM" id="SSF46774">
    <property type="entry name" value="ARID-like"/>
    <property type="match status" value="1"/>
</dbReference>
<dbReference type="PANTHER" id="PTHR46410">
    <property type="entry name" value="AT-RICH INTERACTIVE DOMAIN-CONTAINING PROTEIN 2"/>
    <property type="match status" value="1"/>
</dbReference>
<accession>A0A1Q3B9R1</accession>
<dbReference type="OrthoDB" id="1938591at2759"/>
<dbReference type="GO" id="GO:0003677">
    <property type="term" value="F:DNA binding"/>
    <property type="evidence" value="ECO:0007669"/>
    <property type="project" value="InterPro"/>
</dbReference>
<dbReference type="SMART" id="SM01189">
    <property type="entry name" value="ELM2"/>
    <property type="match status" value="1"/>
</dbReference>
<comment type="caution">
    <text evidence="4">The sequence shown here is derived from an EMBL/GenBank/DDBJ whole genome shotgun (WGS) entry which is preliminary data.</text>
</comment>
<gene>
    <name evidence="4" type="ORF">CFOL_v3_08272</name>
</gene>
<dbReference type="InterPro" id="IPR001606">
    <property type="entry name" value="ARID_dom"/>
</dbReference>
<feature type="region of interest" description="Disordered" evidence="2">
    <location>
        <begin position="1"/>
        <end position="21"/>
    </location>
</feature>
<feature type="compositionally biased region" description="Acidic residues" evidence="2">
    <location>
        <begin position="697"/>
        <end position="706"/>
    </location>
</feature>
<dbReference type="PROSITE" id="PS51011">
    <property type="entry name" value="ARID"/>
    <property type="match status" value="1"/>
</dbReference>
<dbReference type="AlphaFoldDB" id="A0A1Q3B9R1"/>
<dbReference type="InParanoid" id="A0A1Q3B9R1"/>
<dbReference type="SMART" id="SM01014">
    <property type="entry name" value="ARID"/>
    <property type="match status" value="1"/>
</dbReference>
<organism evidence="4 5">
    <name type="scientific">Cephalotus follicularis</name>
    <name type="common">Albany pitcher plant</name>
    <dbReference type="NCBI Taxonomy" id="3775"/>
    <lineage>
        <taxon>Eukaryota</taxon>
        <taxon>Viridiplantae</taxon>
        <taxon>Streptophyta</taxon>
        <taxon>Embryophyta</taxon>
        <taxon>Tracheophyta</taxon>
        <taxon>Spermatophyta</taxon>
        <taxon>Magnoliopsida</taxon>
        <taxon>eudicotyledons</taxon>
        <taxon>Gunneridae</taxon>
        <taxon>Pentapetalae</taxon>
        <taxon>rosids</taxon>
        <taxon>fabids</taxon>
        <taxon>Oxalidales</taxon>
        <taxon>Cephalotaceae</taxon>
        <taxon>Cephalotus</taxon>
    </lineage>
</organism>
<dbReference type="InterPro" id="IPR036431">
    <property type="entry name" value="ARID_dom_sf"/>
</dbReference>
<evidence type="ECO:0000256" key="1">
    <source>
        <dbReference type="ARBA" id="ARBA00023242"/>
    </source>
</evidence>
<dbReference type="Proteomes" id="UP000187406">
    <property type="component" value="Unassembled WGS sequence"/>
</dbReference>
<proteinExistence type="predicted"/>
<dbReference type="Pfam" id="PF01388">
    <property type="entry name" value="ARID"/>
    <property type="match status" value="1"/>
</dbReference>
<dbReference type="EMBL" id="BDDD01000364">
    <property type="protein sequence ID" value="GAV64757.1"/>
    <property type="molecule type" value="Genomic_DNA"/>
</dbReference>
<protein>
    <submittedName>
        <fullName evidence="4">ARID domain-containing protein</fullName>
    </submittedName>
</protein>
<keyword evidence="5" id="KW-1185">Reference proteome</keyword>
<dbReference type="PANTHER" id="PTHR46410:SF1">
    <property type="entry name" value="AT-RICH INTERACTIVE DOMAIN-CONTAINING PROTEIN 1"/>
    <property type="match status" value="1"/>
</dbReference>
<sequence>MKLKKFIGEKTKEGQKPKSKEVKFTNQRVKTHSTLYREILGLNSKSMAGWSMVVDDGSALDCTANSKTPSKRHDPNDLWVDLELQASGGSGPVIVETEENNKLRCWFDQYIRCFLKEIRAQDCFWPIPPMLGNGKPVDLFKLFLVVRENDGYEAVSKNGLWELVAKECGLGLNEVSAVKLVYVKYLDALERWLERVVENKESKSELSGSGGGRKSGGFFMDLEAEIKEFLSEIPNLKNSNEEYLQLDLRRELSFSDDGNSGRSNACVVMELEGGNECVGDEESMYIDSKTSVEDFEEVGKSFSGSAAKRVVVDLTGDEDCTDVKDITYSHLAKSTVNLSNVGKVCTDDRVNSAVLKLDRGKKCLDIDKDVMTLNSGLKEEISTRKRKREPVWRMLSWVTEIAKNPCDPVVGSVPERSKWKSYGKEELWKQVLMYREAVFHADCSAEQSILQRNQKMHPCMYDDQVGSSYNLRERLEISKKLLFGKTTSQVQAYSSASGTQNDFDENISPYMKCMASFLNSSTEDLYDDEGAFPLGSKHQAEVPEWTGVVTESDSKWLGTRFWPLERVERRSLVERERIGKGRQDSCGCHIPDSVECVRFHIAQKKLRVKLELGSVFNLWNLDKMGEQVKLSWTAEEEKKFKDTRNLNVKSLEVCFWDKIFEVLPTKSRKDLASYYFNVFLLERRAYQNRLTSSKIDSDDEQSDDESVPGLVTNGSRSKAIKSPRSLLRSPNKPYRKV</sequence>
<feature type="domain" description="ARID" evidence="3">
    <location>
        <begin position="101"/>
        <end position="194"/>
    </location>
</feature>
<dbReference type="InterPro" id="IPR000949">
    <property type="entry name" value="ELM2_dom"/>
</dbReference>
<dbReference type="FunCoup" id="A0A1Q3B9R1">
    <property type="interactions" value="88"/>
</dbReference>
<evidence type="ECO:0000313" key="4">
    <source>
        <dbReference type="EMBL" id="GAV64757.1"/>
    </source>
</evidence>
<evidence type="ECO:0000313" key="5">
    <source>
        <dbReference type="Proteomes" id="UP000187406"/>
    </source>
</evidence>
<feature type="region of interest" description="Disordered" evidence="2">
    <location>
        <begin position="692"/>
        <end position="737"/>
    </location>
</feature>
<reference evidence="5" key="1">
    <citation type="submission" date="2016-04" db="EMBL/GenBank/DDBJ databases">
        <title>Cephalotus genome sequencing.</title>
        <authorList>
            <person name="Fukushima K."/>
            <person name="Hasebe M."/>
            <person name="Fang X."/>
        </authorList>
    </citation>
    <scope>NUCLEOTIDE SEQUENCE [LARGE SCALE GENOMIC DNA]</scope>
    <source>
        <strain evidence="5">cv. St1</strain>
    </source>
</reference>
<dbReference type="CDD" id="cd00167">
    <property type="entry name" value="SANT"/>
    <property type="match status" value="1"/>
</dbReference>
<evidence type="ECO:0000259" key="3">
    <source>
        <dbReference type="PROSITE" id="PS51011"/>
    </source>
</evidence>
<dbReference type="CDD" id="cd16100">
    <property type="entry name" value="ARID"/>
    <property type="match status" value="1"/>
</dbReference>
<dbReference type="InterPro" id="IPR001005">
    <property type="entry name" value="SANT/Myb"/>
</dbReference>
<dbReference type="Gene3D" id="1.10.150.60">
    <property type="entry name" value="ARID DNA-binding domain"/>
    <property type="match status" value="1"/>
</dbReference>
<name>A0A1Q3B9R1_CEPFO</name>
<dbReference type="SMART" id="SM00501">
    <property type="entry name" value="BRIGHT"/>
    <property type="match status" value="1"/>
</dbReference>